<keyword evidence="5" id="KW-1185">Reference proteome</keyword>
<accession>A0A814CSC6</accession>
<evidence type="ECO:0000313" key="5">
    <source>
        <dbReference type="Proteomes" id="UP000663829"/>
    </source>
</evidence>
<evidence type="ECO:0000256" key="1">
    <source>
        <dbReference type="SAM" id="Coils"/>
    </source>
</evidence>
<name>A0A814CSC6_9BILA</name>
<proteinExistence type="predicted"/>
<feature type="transmembrane region" description="Helical" evidence="2">
    <location>
        <begin position="6"/>
        <end position="31"/>
    </location>
</feature>
<organism evidence="3 5">
    <name type="scientific">Didymodactylos carnosus</name>
    <dbReference type="NCBI Taxonomy" id="1234261"/>
    <lineage>
        <taxon>Eukaryota</taxon>
        <taxon>Metazoa</taxon>
        <taxon>Spiralia</taxon>
        <taxon>Gnathifera</taxon>
        <taxon>Rotifera</taxon>
        <taxon>Eurotatoria</taxon>
        <taxon>Bdelloidea</taxon>
        <taxon>Philodinida</taxon>
        <taxon>Philodinidae</taxon>
        <taxon>Didymodactylos</taxon>
    </lineage>
</organism>
<evidence type="ECO:0000313" key="4">
    <source>
        <dbReference type="EMBL" id="CAF3720417.1"/>
    </source>
</evidence>
<comment type="caution">
    <text evidence="3">The sequence shown here is derived from an EMBL/GenBank/DDBJ whole genome shotgun (WGS) entry which is preliminary data.</text>
</comment>
<keyword evidence="2" id="KW-0812">Transmembrane</keyword>
<dbReference type="EMBL" id="CAJOBC010002189">
    <property type="protein sequence ID" value="CAF3720417.1"/>
    <property type="molecule type" value="Genomic_DNA"/>
</dbReference>
<dbReference type="Gene3D" id="1.20.920.20">
    <property type="match status" value="1"/>
</dbReference>
<evidence type="ECO:0000313" key="3">
    <source>
        <dbReference type="EMBL" id="CAF0944154.1"/>
    </source>
</evidence>
<keyword evidence="2" id="KW-1133">Transmembrane helix</keyword>
<feature type="coiled-coil region" evidence="1">
    <location>
        <begin position="118"/>
        <end position="145"/>
    </location>
</feature>
<protein>
    <submittedName>
        <fullName evidence="3">Uncharacterized protein</fullName>
    </submittedName>
</protein>
<reference evidence="3" key="1">
    <citation type="submission" date="2021-02" db="EMBL/GenBank/DDBJ databases">
        <authorList>
            <person name="Nowell W R."/>
        </authorList>
    </citation>
    <scope>NUCLEOTIDE SEQUENCE</scope>
</reference>
<keyword evidence="2" id="KW-0472">Membrane</keyword>
<dbReference type="OrthoDB" id="6129702at2759"/>
<gene>
    <name evidence="3" type="ORF">GPM918_LOCUS10876</name>
    <name evidence="4" type="ORF">SRO942_LOCUS10877</name>
</gene>
<evidence type="ECO:0000256" key="2">
    <source>
        <dbReference type="SAM" id="Phobius"/>
    </source>
</evidence>
<dbReference type="EMBL" id="CAJNOQ010002189">
    <property type="protein sequence ID" value="CAF0944154.1"/>
    <property type="molecule type" value="Genomic_DNA"/>
</dbReference>
<keyword evidence="1" id="KW-0175">Coiled coil</keyword>
<dbReference type="AlphaFoldDB" id="A0A814CSC6"/>
<sequence>MFNERTFGQALAAFLIVLSLIALMTLIYFLLEDIIKERIEPHPLSGFKSYEVREFSSVSRQPSIHSEAAVPIPTPTPLTPQPRLPTPPIPTPPRKESISAIVQKPVVDVNKVRQELLLAIDQRTIERLENAIQQVKDNNFTQELKYEYERALEVLSRLMKIEQMKIKVLRLNQATIAELHSYTKPPEEVPTVMKATFLLLGHSEKDLQDWSQIQNLLGRLGRESVRRRCYELNPLGIPVDKAREAKAILRNYDLLRVSEISVGLSAFYSWAATMIEEREKLLESQRRIR</sequence>
<dbReference type="Proteomes" id="UP000663829">
    <property type="component" value="Unassembled WGS sequence"/>
</dbReference>
<dbReference type="Proteomes" id="UP000681722">
    <property type="component" value="Unassembled WGS sequence"/>
</dbReference>